<proteinExistence type="predicted"/>
<protein>
    <submittedName>
        <fullName evidence="1">Uncharacterized protein</fullName>
    </submittedName>
</protein>
<keyword evidence="2" id="KW-1185">Reference proteome</keyword>
<dbReference type="OrthoDB" id="332281at2759"/>
<sequence>MPTTETQGVTDDDKIRIQFEIDVLYFANTVNTFNIDRYIIKDLEKLTEVVDAAVKSRNESKL</sequence>
<organism evidence="1 2">
    <name type="scientific">Cotesia typhae</name>
    <dbReference type="NCBI Taxonomy" id="2053667"/>
    <lineage>
        <taxon>Eukaryota</taxon>
        <taxon>Metazoa</taxon>
        <taxon>Ecdysozoa</taxon>
        <taxon>Arthropoda</taxon>
        <taxon>Hexapoda</taxon>
        <taxon>Insecta</taxon>
        <taxon>Pterygota</taxon>
        <taxon>Neoptera</taxon>
        <taxon>Endopterygota</taxon>
        <taxon>Hymenoptera</taxon>
        <taxon>Apocrita</taxon>
        <taxon>Ichneumonoidea</taxon>
        <taxon>Braconidae</taxon>
        <taxon>Microgastrinae</taxon>
        <taxon>Cotesia</taxon>
    </lineage>
</organism>
<dbReference type="EMBL" id="JAAOIC020000048">
    <property type="protein sequence ID" value="KAG8036482.1"/>
    <property type="molecule type" value="Genomic_DNA"/>
</dbReference>
<accession>A0A8J5UQU8</accession>
<name>A0A8J5UQU8_9HYME</name>
<reference evidence="1" key="2">
    <citation type="submission" date="2021-04" db="EMBL/GenBank/DDBJ databases">
        <title>Genome-wide patterns of bracovirus chromosomal integration into multiple host tissues during parasitism.</title>
        <authorList>
            <person name="Chebbi M.A.C."/>
        </authorList>
    </citation>
    <scope>NUCLEOTIDE SEQUENCE</scope>
    <source>
        <tissue evidence="1">Whole body</tissue>
    </source>
</reference>
<dbReference type="AlphaFoldDB" id="A0A8J5UQU8"/>
<reference evidence="1" key="1">
    <citation type="submission" date="2020-03" db="EMBL/GenBank/DDBJ databases">
        <authorList>
            <person name="Chebbi M.A."/>
            <person name="Drezen J.M."/>
        </authorList>
    </citation>
    <scope>NUCLEOTIDE SEQUENCE</scope>
    <source>
        <tissue evidence="1">Whole body</tissue>
    </source>
</reference>
<dbReference type="Proteomes" id="UP000729913">
    <property type="component" value="Unassembled WGS sequence"/>
</dbReference>
<gene>
    <name evidence="1" type="ORF">G9C98_003804</name>
</gene>
<evidence type="ECO:0000313" key="1">
    <source>
        <dbReference type="EMBL" id="KAG8036482.1"/>
    </source>
</evidence>
<evidence type="ECO:0000313" key="2">
    <source>
        <dbReference type="Proteomes" id="UP000729913"/>
    </source>
</evidence>
<comment type="caution">
    <text evidence="1">The sequence shown here is derived from an EMBL/GenBank/DDBJ whole genome shotgun (WGS) entry which is preliminary data.</text>
</comment>